<comment type="caution">
    <text evidence="4">The sequence shown here is derived from an EMBL/GenBank/DDBJ whole genome shotgun (WGS) entry which is preliminary data.</text>
</comment>
<dbReference type="GO" id="GO:0000155">
    <property type="term" value="F:phosphorelay sensor kinase activity"/>
    <property type="evidence" value="ECO:0007669"/>
    <property type="project" value="InterPro"/>
</dbReference>
<gene>
    <name evidence="4" type="ORF">HMPREF1071_01817</name>
</gene>
<dbReference type="Gene3D" id="1.10.287.130">
    <property type="match status" value="1"/>
</dbReference>
<evidence type="ECO:0000313" key="5">
    <source>
        <dbReference type="Proteomes" id="UP000005150"/>
    </source>
</evidence>
<dbReference type="InterPro" id="IPR036097">
    <property type="entry name" value="HisK_dim/P_sf"/>
</dbReference>
<accession>I8YSU0</accession>
<name>I8YSU0_9BACE</name>
<feature type="transmembrane region" description="Helical" evidence="3">
    <location>
        <begin position="6"/>
        <end position="25"/>
    </location>
</feature>
<protein>
    <recommendedName>
        <fullName evidence="2">histidine kinase</fullName>
        <ecNumber evidence="2">2.7.13.3</ecNumber>
    </recommendedName>
</protein>
<dbReference type="HOGENOM" id="CLU_1072226_0_0_10"/>
<dbReference type="EMBL" id="AGXV01000022">
    <property type="protein sequence ID" value="EIY65622.1"/>
    <property type="molecule type" value="Genomic_DNA"/>
</dbReference>
<dbReference type="CDD" id="cd00082">
    <property type="entry name" value="HisKA"/>
    <property type="match status" value="1"/>
</dbReference>
<dbReference type="SUPFAM" id="SSF47384">
    <property type="entry name" value="Homodimeric domain of signal transducing histidine kinase"/>
    <property type="match status" value="1"/>
</dbReference>
<dbReference type="Proteomes" id="UP000005150">
    <property type="component" value="Unassembled WGS sequence"/>
</dbReference>
<keyword evidence="5" id="KW-1185">Reference proteome</keyword>
<proteinExistence type="predicted"/>
<keyword evidence="3" id="KW-0812">Transmembrane</keyword>
<feature type="transmembrane region" description="Helical" evidence="3">
    <location>
        <begin position="174"/>
        <end position="195"/>
    </location>
</feature>
<keyword evidence="3" id="KW-1133">Transmembrane helix</keyword>
<evidence type="ECO:0000256" key="3">
    <source>
        <dbReference type="SAM" id="Phobius"/>
    </source>
</evidence>
<sequence>MSIKHIWFIAILGLITILALQYLWLHNTYILIKKDIEVKGYSLIKEAIDIEVINRINNFNKPIEPITDTITSSQKLSSQSILLQESLSRAGSDISLSNLDSIYNDLLKDAQISSNIIINKVDLKENKIIRSISKKTKPHWGTITIQTIPIRLDGSQGIQTILTNPFWIIFQRMWFILIATVLMMIFVIGCIIYQIRIIAKQNQIAQIRQDFSYAMIHDMKSPLNSIKIGVEILQSGKMDSIPEKKKNISASYWKKRNTF</sequence>
<keyword evidence="3" id="KW-0472">Membrane</keyword>
<dbReference type="AlphaFoldDB" id="I8YSU0"/>
<organism evidence="4 5">
    <name type="scientific">Bacteroides salyersiae CL02T12C01</name>
    <dbReference type="NCBI Taxonomy" id="997887"/>
    <lineage>
        <taxon>Bacteria</taxon>
        <taxon>Pseudomonadati</taxon>
        <taxon>Bacteroidota</taxon>
        <taxon>Bacteroidia</taxon>
        <taxon>Bacteroidales</taxon>
        <taxon>Bacteroidaceae</taxon>
        <taxon>Bacteroides</taxon>
    </lineage>
</organism>
<dbReference type="PATRIC" id="fig|997887.3.peg.1904"/>
<evidence type="ECO:0000313" key="4">
    <source>
        <dbReference type="EMBL" id="EIY65622.1"/>
    </source>
</evidence>
<evidence type="ECO:0000256" key="2">
    <source>
        <dbReference type="ARBA" id="ARBA00012438"/>
    </source>
</evidence>
<dbReference type="InterPro" id="IPR003661">
    <property type="entry name" value="HisK_dim/P_dom"/>
</dbReference>
<evidence type="ECO:0000256" key="1">
    <source>
        <dbReference type="ARBA" id="ARBA00000085"/>
    </source>
</evidence>
<reference evidence="4 5" key="1">
    <citation type="submission" date="2012-02" db="EMBL/GenBank/DDBJ databases">
        <title>The Genome Sequence of Bacteroides salyersiae CL02T12C01.</title>
        <authorList>
            <consortium name="The Broad Institute Genome Sequencing Platform"/>
            <person name="Earl A."/>
            <person name="Ward D."/>
            <person name="Feldgarden M."/>
            <person name="Gevers D."/>
            <person name="Zitomersky N.L."/>
            <person name="Coyne M.J."/>
            <person name="Comstock L.E."/>
            <person name="Young S.K."/>
            <person name="Zeng Q."/>
            <person name="Gargeya S."/>
            <person name="Fitzgerald M."/>
            <person name="Haas B."/>
            <person name="Abouelleil A."/>
            <person name="Alvarado L."/>
            <person name="Arachchi H.M."/>
            <person name="Berlin A."/>
            <person name="Chapman S.B."/>
            <person name="Gearin G."/>
            <person name="Goldberg J."/>
            <person name="Griggs A."/>
            <person name="Gujja S."/>
            <person name="Hansen M."/>
            <person name="Heiman D."/>
            <person name="Howarth C."/>
            <person name="Larimer J."/>
            <person name="Lui A."/>
            <person name="MacDonald P.J.P."/>
            <person name="McCowen C."/>
            <person name="Montmayeur A."/>
            <person name="Murphy C."/>
            <person name="Neiman D."/>
            <person name="Pearson M."/>
            <person name="Priest M."/>
            <person name="Roberts A."/>
            <person name="Saif S."/>
            <person name="Shea T."/>
            <person name="Sisk P."/>
            <person name="Stolte C."/>
            <person name="Sykes S."/>
            <person name="Wortman J."/>
            <person name="Nusbaum C."/>
            <person name="Birren B."/>
        </authorList>
    </citation>
    <scope>NUCLEOTIDE SEQUENCE [LARGE SCALE GENOMIC DNA]</scope>
    <source>
        <strain evidence="4 5">CL02T12C01</strain>
    </source>
</reference>
<dbReference type="EC" id="2.7.13.3" evidence="2"/>
<dbReference type="RefSeq" id="WP_007479732.1">
    <property type="nucleotide sequence ID" value="NZ_JH724307.1"/>
</dbReference>
<comment type="catalytic activity">
    <reaction evidence="1">
        <text>ATP + protein L-histidine = ADP + protein N-phospho-L-histidine.</text>
        <dbReference type="EC" id="2.7.13.3"/>
    </reaction>
</comment>